<keyword evidence="2" id="KW-0812">Transmembrane</keyword>
<keyword evidence="2" id="KW-1133">Transmembrane helix</keyword>
<name>A0A494YZN4_9BACL</name>
<evidence type="ECO:0000256" key="1">
    <source>
        <dbReference type="SAM" id="MobiDB-lite"/>
    </source>
</evidence>
<dbReference type="OrthoDB" id="2541898at2"/>
<feature type="region of interest" description="Disordered" evidence="1">
    <location>
        <begin position="1"/>
        <end position="20"/>
    </location>
</feature>
<evidence type="ECO:0000313" key="3">
    <source>
        <dbReference type="EMBL" id="RKQ15629.1"/>
    </source>
</evidence>
<gene>
    <name evidence="3" type="ORF">D8M03_11500</name>
</gene>
<comment type="caution">
    <text evidence="3">The sequence shown here is derived from an EMBL/GenBank/DDBJ whole genome shotgun (WGS) entry which is preliminary data.</text>
</comment>
<accession>A0A494YZN4</accession>
<keyword evidence="2" id="KW-0472">Membrane</keyword>
<dbReference type="AlphaFoldDB" id="A0A494YZN4"/>
<evidence type="ECO:0000313" key="4">
    <source>
        <dbReference type="Proteomes" id="UP000272238"/>
    </source>
</evidence>
<organism evidence="3 4">
    <name type="scientific">Ureibacillus endophyticus</name>
    <dbReference type="NCBI Taxonomy" id="1978490"/>
    <lineage>
        <taxon>Bacteria</taxon>
        <taxon>Bacillati</taxon>
        <taxon>Bacillota</taxon>
        <taxon>Bacilli</taxon>
        <taxon>Bacillales</taxon>
        <taxon>Caryophanaceae</taxon>
        <taxon>Ureibacillus</taxon>
    </lineage>
</organism>
<feature type="compositionally biased region" description="Basic and acidic residues" evidence="1">
    <location>
        <begin position="1"/>
        <end position="15"/>
    </location>
</feature>
<evidence type="ECO:0008006" key="5">
    <source>
        <dbReference type="Google" id="ProtNLM"/>
    </source>
</evidence>
<dbReference type="Proteomes" id="UP000272238">
    <property type="component" value="Unassembled WGS sequence"/>
</dbReference>
<proteinExistence type="predicted"/>
<dbReference type="RefSeq" id="WP_121214926.1">
    <property type="nucleotide sequence ID" value="NZ_RBZN01000028.1"/>
</dbReference>
<feature type="transmembrane region" description="Helical" evidence="2">
    <location>
        <begin position="29"/>
        <end position="50"/>
    </location>
</feature>
<evidence type="ECO:0000256" key="2">
    <source>
        <dbReference type="SAM" id="Phobius"/>
    </source>
</evidence>
<dbReference type="EMBL" id="RBZN01000028">
    <property type="protein sequence ID" value="RKQ15629.1"/>
    <property type="molecule type" value="Genomic_DNA"/>
</dbReference>
<sequence>MRKDKDGLSSLEKGEGGSSRLKNKRNWRWFHSITLLGIIIVSVGICSFSSPTMANMITKIPGLSFMYTGTYEDVQRNHFVPSTLNLGTIAYGEDGPFNKELQDLKIFEGYTAELNQFVGFPVPQLGSTVNNIRVNKYGEKEFLIKAFAPFENGAAFLSIVTNPVNSPTIIGTKKESIKINNILADVYSYQSSNNINEETYIIWQRNKMLFVLASSGISFEQLKNLAISIDNQIINFSY</sequence>
<reference evidence="3 4" key="1">
    <citation type="journal article" date="2016" name="Antonie Van Leeuwenhoek">
        <title>Lysinibacillus endophyticus sp. nov., an indole-3-acetic acid producing endophytic bacterium isolated from corn root (Zea mays cv. Xinken-5).</title>
        <authorList>
            <person name="Yu J."/>
            <person name="Guan X."/>
            <person name="Liu C."/>
            <person name="Xiang W."/>
            <person name="Yu Z."/>
            <person name="Liu X."/>
            <person name="Wang G."/>
        </authorList>
    </citation>
    <scope>NUCLEOTIDE SEQUENCE [LARGE SCALE GENOMIC DNA]</scope>
    <source>
        <strain evidence="3 4">DSM 100506</strain>
    </source>
</reference>
<keyword evidence="4" id="KW-1185">Reference proteome</keyword>
<protein>
    <recommendedName>
        <fullName evidence="5">DUF4367 domain-containing protein</fullName>
    </recommendedName>
</protein>